<reference evidence="2" key="1">
    <citation type="submission" date="2020-01" db="EMBL/GenBank/DDBJ databases">
        <authorList>
            <consortium name="DOE Joint Genome Institute"/>
            <person name="Haridas S."/>
            <person name="Albert R."/>
            <person name="Binder M."/>
            <person name="Bloem J."/>
            <person name="Labutti K."/>
            <person name="Salamov A."/>
            <person name="Andreopoulos B."/>
            <person name="Baker S.E."/>
            <person name="Barry K."/>
            <person name="Bills G."/>
            <person name="Bluhm B.H."/>
            <person name="Cannon C."/>
            <person name="Castanera R."/>
            <person name="Culley D.E."/>
            <person name="Daum C."/>
            <person name="Ezra D."/>
            <person name="Gonzalez J.B."/>
            <person name="Henrissat B."/>
            <person name="Kuo A."/>
            <person name="Liang C."/>
            <person name="Lipzen A."/>
            <person name="Lutzoni F."/>
            <person name="Magnuson J."/>
            <person name="Mondo S."/>
            <person name="Nolan M."/>
            <person name="Ohm R."/>
            <person name="Pangilinan J."/>
            <person name="Park H.-J."/>
            <person name="Ramirez L."/>
            <person name="Alfaro M."/>
            <person name="Sun H."/>
            <person name="Tritt A."/>
            <person name="Yoshinaga Y."/>
            <person name="Zwiers L.-H."/>
            <person name="Turgeon B.G."/>
            <person name="Goodwin S.B."/>
            <person name="Spatafora J.W."/>
            <person name="Crous P.W."/>
            <person name="Grigoriev I.V."/>
        </authorList>
    </citation>
    <scope>NUCLEOTIDE SEQUENCE</scope>
    <source>
        <strain evidence="2">IPT5</strain>
    </source>
</reference>
<dbReference type="Gene3D" id="3.40.50.720">
    <property type="entry name" value="NAD(P)-binding Rossmann-like Domain"/>
    <property type="match status" value="1"/>
</dbReference>
<dbReference type="AlphaFoldDB" id="A0A6A7BQC2"/>
<evidence type="ECO:0008006" key="4">
    <source>
        <dbReference type="Google" id="ProtNLM"/>
    </source>
</evidence>
<keyword evidence="3" id="KW-1185">Reference proteome</keyword>
<sequence length="362" mass="39302">MVTLETIRAHNNALSSTFPPNLVAIFVGGTSGIGFFTAREFARHTITPHIYLIGRDASAAQSCIREIQAINPSSQLTFLQKDISLLRNVDSVCTEIATKESRVNLLFMTCGYLTLQGRSETIEGLDRKLALHYYTRMRFISQLQPLLTAAAAATTTTNSPDTTTSPVTPSLSRVLSVLDPRAGLYSAPSPTDLSLKHTFSLKKCFIHASAMQNLALYHFSAQHPSTSYIHAYPSGVESGVLREFGGEWSGKVLAWVGRLVGSCSWVFVPQGESGERHLWAATAGAYPTRSGGGQAGGQDAGAKVAMGSDGVRGSGSYLLNWDGEVVGDSKVAKEMREQGREVEFWRHTEDVFRKVCEEGGKY</sequence>
<dbReference type="InterPro" id="IPR052228">
    <property type="entry name" value="Sec_Metab_Biosynth_Oxidored"/>
</dbReference>
<dbReference type="SUPFAM" id="SSF51735">
    <property type="entry name" value="NAD(P)-binding Rossmann-fold domains"/>
    <property type="match status" value="1"/>
</dbReference>
<evidence type="ECO:0000313" key="2">
    <source>
        <dbReference type="EMBL" id="KAF2856955.1"/>
    </source>
</evidence>
<dbReference type="EMBL" id="MU006288">
    <property type="protein sequence ID" value="KAF2856955.1"/>
    <property type="molecule type" value="Genomic_DNA"/>
</dbReference>
<keyword evidence="1" id="KW-0560">Oxidoreductase</keyword>
<dbReference type="OrthoDB" id="2898509at2759"/>
<protein>
    <recommendedName>
        <fullName evidence="4">NAD(P)-binding protein</fullName>
    </recommendedName>
</protein>
<organism evidence="2 3">
    <name type="scientific">Plenodomus tracheiphilus IPT5</name>
    <dbReference type="NCBI Taxonomy" id="1408161"/>
    <lineage>
        <taxon>Eukaryota</taxon>
        <taxon>Fungi</taxon>
        <taxon>Dikarya</taxon>
        <taxon>Ascomycota</taxon>
        <taxon>Pezizomycotina</taxon>
        <taxon>Dothideomycetes</taxon>
        <taxon>Pleosporomycetidae</taxon>
        <taxon>Pleosporales</taxon>
        <taxon>Pleosporineae</taxon>
        <taxon>Leptosphaeriaceae</taxon>
        <taxon>Plenodomus</taxon>
    </lineage>
</organism>
<dbReference type="PANTHER" id="PTHR47534:SF2">
    <property type="entry name" value="KETOREDUCTASE (KR) DOMAIN-CONTAINING PROTEIN-RELATED"/>
    <property type="match status" value="1"/>
</dbReference>
<proteinExistence type="predicted"/>
<dbReference type="InterPro" id="IPR036291">
    <property type="entry name" value="NAD(P)-bd_dom_sf"/>
</dbReference>
<dbReference type="PANTHER" id="PTHR47534">
    <property type="entry name" value="YALI0E05731P"/>
    <property type="match status" value="1"/>
</dbReference>
<dbReference type="Proteomes" id="UP000799423">
    <property type="component" value="Unassembled WGS sequence"/>
</dbReference>
<name>A0A6A7BQC2_9PLEO</name>
<evidence type="ECO:0000313" key="3">
    <source>
        <dbReference type="Proteomes" id="UP000799423"/>
    </source>
</evidence>
<dbReference type="Pfam" id="PF00106">
    <property type="entry name" value="adh_short"/>
    <property type="match status" value="1"/>
</dbReference>
<gene>
    <name evidence="2" type="ORF">T440DRAFT_438155</name>
</gene>
<dbReference type="InterPro" id="IPR002347">
    <property type="entry name" value="SDR_fam"/>
</dbReference>
<accession>A0A6A7BQC2</accession>
<evidence type="ECO:0000256" key="1">
    <source>
        <dbReference type="ARBA" id="ARBA00023002"/>
    </source>
</evidence>
<dbReference type="GO" id="GO:0016491">
    <property type="term" value="F:oxidoreductase activity"/>
    <property type="evidence" value="ECO:0007669"/>
    <property type="project" value="UniProtKB-KW"/>
</dbReference>